<evidence type="ECO:0000259" key="8">
    <source>
        <dbReference type="PROSITE" id="PS51686"/>
    </source>
</evidence>
<comment type="caution">
    <text evidence="7">Lacks conserved residue(s) required for the propagation of feature annotation.</text>
</comment>
<keyword evidence="11" id="KW-1185">Reference proteome</keyword>
<keyword evidence="3 7" id="KW-0489">Methyltransferase</keyword>
<feature type="binding site" evidence="7">
    <location>
        <position position="134"/>
    </location>
    <ligand>
        <name>S-adenosyl-L-methionine</name>
        <dbReference type="ChEBI" id="CHEBI:59789"/>
    </ligand>
</feature>
<dbReference type="InterPro" id="IPR031340">
    <property type="entry name" value="RsmF_methylt_CI"/>
</dbReference>
<gene>
    <name evidence="10" type="ORF">G5A66_00720</name>
    <name evidence="9" type="ORF">G5A75_02090</name>
</gene>
<evidence type="ECO:0000256" key="4">
    <source>
        <dbReference type="ARBA" id="ARBA00022679"/>
    </source>
</evidence>
<dbReference type="OrthoDB" id="9810297at2"/>
<dbReference type="GO" id="GO:0003723">
    <property type="term" value="F:RNA binding"/>
    <property type="evidence" value="ECO:0007669"/>
    <property type="project" value="UniProtKB-UniRule"/>
</dbReference>
<sequence>MNLPGAFEEKMKELLGEEFDEYIACYEEPRYYGLRVNTQKISVEEFQKICPFEIHPIPWISNGFYYDGDKVSPSRHPYYFAGLYYLQEPSAMTPADRLPIELGDRVLDVCAAPGGKATELGAKLAGHGMLAANDISNSRAKGLLKNIEVFGIGNVLVLSEEPGKLMDYFPEYFDKILIDAPCSGEGMFRKDKKMVRAWEEHGPEFFSNIQKSIVLQAAHMLREGGMMLYSTCTFDSRENEQIIEHLLEHCPEFRILPIKPYEGFCPGRPGLTKSGMKDIEKTVRIFPHKMKGEGHYLALLQKGEKKEVAEETGKPKKKTRKLPEELETFFAHVSWKLDPSRLDIHGERIYYMPENLPAVKGIRFLRTGLLLGELKKNRFEPSQALAMALKKEDYDFCIDLKAEDERVTRYLKGETLDVEDLAGSKEKGWYLVCVDGYPLGFGKLAGGVLKNKYLPGWRLC</sequence>
<dbReference type="Pfam" id="PF17125">
    <property type="entry name" value="Methyltr_RsmF_N"/>
    <property type="match status" value="1"/>
</dbReference>
<protein>
    <submittedName>
        <fullName evidence="10">SAM-dependent methyltransferase</fullName>
    </submittedName>
</protein>
<comment type="similarity">
    <text evidence="1 7">Belongs to the class I-like SAM-binding methyltransferase superfamily. RsmB/NOP family.</text>
</comment>
<dbReference type="InterPro" id="IPR029063">
    <property type="entry name" value="SAM-dependent_MTases_sf"/>
</dbReference>
<dbReference type="InterPro" id="IPR023267">
    <property type="entry name" value="RCMT"/>
</dbReference>
<feature type="binding site" evidence="7">
    <location>
        <position position="179"/>
    </location>
    <ligand>
        <name>S-adenosyl-L-methionine</name>
        <dbReference type="ChEBI" id="CHEBI:59789"/>
    </ligand>
</feature>
<keyword evidence="2" id="KW-0963">Cytoplasm</keyword>
<dbReference type="Proteomes" id="UP000528555">
    <property type="component" value="Unassembled WGS sequence"/>
</dbReference>
<dbReference type="InterPro" id="IPR018314">
    <property type="entry name" value="RsmB/NOL1/NOP2-like_CS"/>
</dbReference>
<evidence type="ECO:0000313" key="11">
    <source>
        <dbReference type="Proteomes" id="UP000528555"/>
    </source>
</evidence>
<dbReference type="PRINTS" id="PR02008">
    <property type="entry name" value="RCMTFAMILY"/>
</dbReference>
<dbReference type="PANTHER" id="PTHR22807:SF30">
    <property type="entry name" value="28S RRNA (CYTOSINE(4447)-C(5))-METHYLTRANSFERASE-RELATED"/>
    <property type="match status" value="1"/>
</dbReference>
<dbReference type="Pfam" id="PF13636">
    <property type="entry name" value="Methyltranf_PUA"/>
    <property type="match status" value="1"/>
</dbReference>
<evidence type="ECO:0000256" key="6">
    <source>
        <dbReference type="ARBA" id="ARBA00022884"/>
    </source>
</evidence>
<dbReference type="CDD" id="cd21147">
    <property type="entry name" value="RsmF_methylt_CTD1"/>
    <property type="match status" value="1"/>
</dbReference>
<dbReference type="InterPro" id="IPR031341">
    <property type="entry name" value="Methyltr_RsmF_N"/>
</dbReference>
<organism evidence="10 11">
    <name type="scientific">Dorea phocaeensis</name>
    <dbReference type="NCBI Taxonomy" id="2040291"/>
    <lineage>
        <taxon>Bacteria</taxon>
        <taxon>Bacillati</taxon>
        <taxon>Bacillota</taxon>
        <taxon>Clostridia</taxon>
        <taxon>Lachnospirales</taxon>
        <taxon>Lachnospiraceae</taxon>
        <taxon>Dorea</taxon>
    </lineage>
</organism>
<evidence type="ECO:0000313" key="10">
    <source>
        <dbReference type="EMBL" id="NVH57189.1"/>
    </source>
</evidence>
<dbReference type="InterPro" id="IPR027391">
    <property type="entry name" value="Nol1_Nop2_Fmu_2"/>
</dbReference>
<proteinExistence type="inferred from homology"/>
<comment type="caution">
    <text evidence="10">The sequence shown here is derived from an EMBL/GenBank/DDBJ whole genome shotgun (WGS) entry which is preliminary data.</text>
</comment>
<dbReference type="PROSITE" id="PS01153">
    <property type="entry name" value="NOL1_NOP2_SUN"/>
    <property type="match status" value="1"/>
</dbReference>
<dbReference type="SUPFAM" id="SSF53335">
    <property type="entry name" value="S-adenosyl-L-methionine-dependent methyltransferases"/>
    <property type="match status" value="1"/>
</dbReference>
<dbReference type="RefSeq" id="WP_101694365.1">
    <property type="nucleotide sequence ID" value="NZ_JAAITX010000001.1"/>
</dbReference>
<dbReference type="Pfam" id="PF17126">
    <property type="entry name" value="RsmF_methylt_CI"/>
    <property type="match status" value="1"/>
</dbReference>
<dbReference type="GO" id="GO:0008173">
    <property type="term" value="F:RNA methyltransferase activity"/>
    <property type="evidence" value="ECO:0007669"/>
    <property type="project" value="InterPro"/>
</dbReference>
<dbReference type="EMBL" id="JAAITX010000001">
    <property type="protein sequence ID" value="NVH57189.1"/>
    <property type="molecule type" value="Genomic_DNA"/>
</dbReference>
<dbReference type="InterPro" id="IPR049560">
    <property type="entry name" value="MeTrfase_RsmB-F_NOP2_cat"/>
</dbReference>
<dbReference type="Gene3D" id="3.40.50.150">
    <property type="entry name" value="Vaccinia Virus protein VP39"/>
    <property type="match status" value="1"/>
</dbReference>
<dbReference type="Gene3D" id="3.30.70.1170">
    <property type="entry name" value="Sun protein, domain 3"/>
    <property type="match status" value="1"/>
</dbReference>
<dbReference type="PROSITE" id="PS51686">
    <property type="entry name" value="SAM_MT_RSMB_NOP"/>
    <property type="match status" value="1"/>
</dbReference>
<dbReference type="InterPro" id="IPR001678">
    <property type="entry name" value="MeTrfase_RsmB-F_NOP2_dom"/>
</dbReference>
<dbReference type="PANTHER" id="PTHR22807">
    <property type="entry name" value="NOP2 YEAST -RELATED NOL1/NOP2/FMU SUN DOMAIN-CONTAINING"/>
    <property type="match status" value="1"/>
</dbReference>
<evidence type="ECO:0000313" key="12">
    <source>
        <dbReference type="Proteomes" id="UP000701680"/>
    </source>
</evidence>
<keyword evidence="4 7" id="KW-0808">Transferase</keyword>
<dbReference type="Proteomes" id="UP000701680">
    <property type="component" value="Unassembled WGS sequence"/>
</dbReference>
<name>A0A850HGE1_9FIRM</name>
<dbReference type="GO" id="GO:0001510">
    <property type="term" value="P:RNA methylation"/>
    <property type="evidence" value="ECO:0007669"/>
    <property type="project" value="InterPro"/>
</dbReference>
<dbReference type="EMBL" id="JAAIUO010000001">
    <property type="protein sequence ID" value="NSK13682.1"/>
    <property type="molecule type" value="Genomic_DNA"/>
</dbReference>
<keyword evidence="5 7" id="KW-0949">S-adenosyl-L-methionine</keyword>
<feature type="domain" description="SAM-dependent MTase RsmB/NOP-type" evidence="8">
    <location>
        <begin position="22"/>
        <end position="303"/>
    </location>
</feature>
<evidence type="ECO:0000313" key="9">
    <source>
        <dbReference type="EMBL" id="NSK13682.1"/>
    </source>
</evidence>
<accession>A0A850HGE1</accession>
<reference evidence="11 12" key="1">
    <citation type="journal article" date="2020" name="Cell Host Microbe">
        <title>Functional and Genomic Variation between Human-Derived Isolates of Lachnospiraceae Reveals Inter- and Intra-Species Diversity.</title>
        <authorList>
            <person name="Sorbara M.T."/>
            <person name="Littmann E.R."/>
            <person name="Fontana E."/>
            <person name="Moody T.U."/>
            <person name="Kohout C.E."/>
            <person name="Gjonbalaj M."/>
            <person name="Eaton V."/>
            <person name="Seok R."/>
            <person name="Leiner I.M."/>
            <person name="Pamer E.G."/>
        </authorList>
    </citation>
    <scope>NUCLEOTIDE SEQUENCE [LARGE SCALE GENOMIC DNA]</scope>
    <source>
        <strain evidence="10 11">MSK.17.11</strain>
        <strain evidence="9 12">MSK.17.38</strain>
    </source>
</reference>
<dbReference type="Gene3D" id="2.30.130.60">
    <property type="match status" value="1"/>
</dbReference>
<feature type="binding site" evidence="7">
    <location>
        <begin position="110"/>
        <end position="116"/>
    </location>
    <ligand>
        <name>S-adenosyl-L-methionine</name>
        <dbReference type="ChEBI" id="CHEBI:59789"/>
    </ligand>
</feature>
<evidence type="ECO:0000256" key="1">
    <source>
        <dbReference type="ARBA" id="ARBA00007494"/>
    </source>
</evidence>
<evidence type="ECO:0000256" key="2">
    <source>
        <dbReference type="ARBA" id="ARBA00022490"/>
    </source>
</evidence>
<reference evidence="10" key="2">
    <citation type="submission" date="2020-02" db="EMBL/GenBank/DDBJ databases">
        <authorList>
            <person name="Littmann E."/>
            <person name="Sorbara M."/>
        </authorList>
    </citation>
    <scope>NUCLEOTIDE SEQUENCE</scope>
    <source>
        <strain evidence="10">MSK.17.11</strain>
        <strain evidence="9">MSK.17.38</strain>
    </source>
</reference>
<dbReference type="AlphaFoldDB" id="A0A850HGE1"/>
<evidence type="ECO:0000256" key="7">
    <source>
        <dbReference type="PROSITE-ProRule" id="PRU01023"/>
    </source>
</evidence>
<keyword evidence="6 7" id="KW-0694">RNA-binding</keyword>
<feature type="active site" description="Nucleophile" evidence="7">
    <location>
        <position position="232"/>
    </location>
</feature>
<evidence type="ECO:0000256" key="3">
    <source>
        <dbReference type="ARBA" id="ARBA00022603"/>
    </source>
</evidence>
<evidence type="ECO:0000256" key="5">
    <source>
        <dbReference type="ARBA" id="ARBA00022691"/>
    </source>
</evidence>
<dbReference type="Pfam" id="PF01189">
    <property type="entry name" value="Methyltr_RsmB-F"/>
    <property type="match status" value="1"/>
</dbReference>